<dbReference type="PATRIC" id="fig|1123384.7.peg.842"/>
<dbReference type="FunFam" id="3.40.50.1100:FF:000118">
    <property type="entry name" value="Related to CYS4-cystathionine beta-synthase"/>
    <property type="match status" value="1"/>
</dbReference>
<dbReference type="KEGG" id="phy:AJ81_04305"/>
<dbReference type="InterPro" id="IPR005859">
    <property type="entry name" value="CysK"/>
</dbReference>
<dbReference type="FunFam" id="3.40.50.1100:FF:000003">
    <property type="entry name" value="Cystathionine beta-synthase"/>
    <property type="match status" value="1"/>
</dbReference>
<dbReference type="InterPro" id="IPR005856">
    <property type="entry name" value="Cys_synth"/>
</dbReference>
<dbReference type="InterPro" id="IPR050214">
    <property type="entry name" value="Cys_Synth/Cystath_Beta-Synth"/>
</dbReference>
<keyword evidence="8" id="KW-1185">Reference proteome</keyword>
<comment type="similarity">
    <text evidence="2">Belongs to the cysteine synthase/cystathionine beta-synthase family.</text>
</comment>
<dbReference type="InterPro" id="IPR001926">
    <property type="entry name" value="TrpB-like_PALP"/>
</dbReference>
<dbReference type="PANTHER" id="PTHR10314">
    <property type="entry name" value="CYSTATHIONINE BETA-SYNTHASE"/>
    <property type="match status" value="1"/>
</dbReference>
<comment type="cofactor">
    <cofactor evidence="1 4">
        <name>pyridoxal 5'-phosphate</name>
        <dbReference type="ChEBI" id="CHEBI:597326"/>
    </cofactor>
</comment>
<dbReference type="OrthoDB" id="9808024at2"/>
<dbReference type="STRING" id="1123384.AJ81_04305"/>
<reference evidence="7 8" key="1">
    <citation type="submission" date="2014-01" db="EMBL/GenBank/DDBJ databases">
        <title>Genome sequencing of Thermotog hypogea.</title>
        <authorList>
            <person name="Zhang X."/>
            <person name="Alvare G."/>
            <person name="Fristensky B."/>
            <person name="Chen L."/>
            <person name="Suen T."/>
            <person name="Chen Q."/>
            <person name="Ma K."/>
        </authorList>
    </citation>
    <scope>NUCLEOTIDE SEQUENCE [LARGE SCALE GENOMIC DNA]</scope>
    <source>
        <strain evidence="7 8">DSM 11164</strain>
    </source>
</reference>
<evidence type="ECO:0000256" key="3">
    <source>
        <dbReference type="ARBA" id="ARBA00022898"/>
    </source>
</evidence>
<dbReference type="Proteomes" id="UP000077469">
    <property type="component" value="Chromosome"/>
</dbReference>
<sequence length="291" mass="31521">MLNLVGNTPMVRLSTEPRVFVKIERNNPWGSVKDRPALFMIEAAEKKGLIKNGTVVEPTSGNTGIALAAIGALKSFRVILTMPENVSQERIKLLKSYGAEVILTLAERGMSGAVEKANEIVEELGAYMPNQFENPYNVLAHELTTAHEILSQMNYRIDVFVAGVGTGGTISGVGRVLKRIYTDKVKIVAVEPASSPVLSKGVSGKHRIQGIGAGFVPKILDLSVIDRIETVEDEEAFQTMKFLMKKEALPVGISSGANIAVAMRIARELPEDARVVTIAPDGFERYTSLVS</sequence>
<protein>
    <submittedName>
        <fullName evidence="7">Cysteine synthase</fullName>
    </submittedName>
</protein>
<feature type="binding site" evidence="4">
    <location>
        <position position="254"/>
    </location>
    <ligand>
        <name>pyridoxal 5'-phosphate</name>
        <dbReference type="ChEBI" id="CHEBI:597326"/>
    </ligand>
</feature>
<name>A0A0X1KQG4_9THEM</name>
<dbReference type="EMBL" id="CP007141">
    <property type="protein sequence ID" value="AJC73555.1"/>
    <property type="molecule type" value="Genomic_DNA"/>
</dbReference>
<feature type="binding site" evidence="4">
    <location>
        <position position="62"/>
    </location>
    <ligand>
        <name>pyridoxal 5'-phosphate</name>
        <dbReference type="ChEBI" id="CHEBI:597326"/>
    </ligand>
</feature>
<dbReference type="InterPro" id="IPR036052">
    <property type="entry name" value="TrpB-like_PALP_sf"/>
</dbReference>
<dbReference type="Pfam" id="PF00291">
    <property type="entry name" value="PALP"/>
    <property type="match status" value="1"/>
</dbReference>
<feature type="binding site" evidence="4">
    <location>
        <begin position="165"/>
        <end position="169"/>
    </location>
    <ligand>
        <name>pyridoxal 5'-phosphate</name>
        <dbReference type="ChEBI" id="CHEBI:597326"/>
    </ligand>
</feature>
<keyword evidence="3 4" id="KW-0663">Pyridoxal phosphate</keyword>
<dbReference type="Gene3D" id="3.40.50.1100">
    <property type="match status" value="2"/>
</dbReference>
<dbReference type="GO" id="GO:0004124">
    <property type="term" value="F:cysteine synthase activity"/>
    <property type="evidence" value="ECO:0007669"/>
    <property type="project" value="InterPro"/>
</dbReference>
<proteinExistence type="inferred from homology"/>
<dbReference type="RefSeq" id="WP_031504754.1">
    <property type="nucleotide sequence ID" value="NC_022795.1"/>
</dbReference>
<dbReference type="CDD" id="cd01561">
    <property type="entry name" value="CBS_like"/>
    <property type="match status" value="1"/>
</dbReference>
<evidence type="ECO:0000256" key="4">
    <source>
        <dbReference type="PIRSR" id="PIRSR605856-50"/>
    </source>
</evidence>
<evidence type="ECO:0000256" key="2">
    <source>
        <dbReference type="ARBA" id="ARBA00007103"/>
    </source>
</evidence>
<evidence type="ECO:0000256" key="5">
    <source>
        <dbReference type="PIRSR" id="PIRSR605856-51"/>
    </source>
</evidence>
<dbReference type="AlphaFoldDB" id="A0A0X1KQG4"/>
<evidence type="ECO:0000256" key="1">
    <source>
        <dbReference type="ARBA" id="ARBA00001933"/>
    </source>
</evidence>
<dbReference type="NCBIfam" id="TIGR01136">
    <property type="entry name" value="cysKM"/>
    <property type="match status" value="1"/>
</dbReference>
<evidence type="ECO:0000313" key="7">
    <source>
        <dbReference type="EMBL" id="AJC73555.1"/>
    </source>
</evidence>
<gene>
    <name evidence="7" type="ORF">AJ81_04305</name>
</gene>
<dbReference type="PaxDb" id="1123384-AJ81_04305"/>
<organism evidence="7 8">
    <name type="scientific">Pseudothermotoga hypogea DSM 11164 = NBRC 106472</name>
    <dbReference type="NCBI Taxonomy" id="1123384"/>
    <lineage>
        <taxon>Bacteria</taxon>
        <taxon>Thermotogati</taxon>
        <taxon>Thermotogota</taxon>
        <taxon>Thermotogae</taxon>
        <taxon>Thermotogales</taxon>
        <taxon>Thermotogaceae</taxon>
        <taxon>Pseudothermotoga</taxon>
    </lineage>
</organism>
<dbReference type="SUPFAM" id="SSF53686">
    <property type="entry name" value="Tryptophan synthase beta subunit-like PLP-dependent enzymes"/>
    <property type="match status" value="1"/>
</dbReference>
<accession>A0A0X1KQG4</accession>
<feature type="modified residue" description="N6-(pyridoxal phosphate)lysine" evidence="5">
    <location>
        <position position="33"/>
    </location>
</feature>
<dbReference type="GO" id="GO:0006535">
    <property type="term" value="P:cysteine biosynthetic process from serine"/>
    <property type="evidence" value="ECO:0007669"/>
    <property type="project" value="InterPro"/>
</dbReference>
<evidence type="ECO:0000313" key="8">
    <source>
        <dbReference type="Proteomes" id="UP000077469"/>
    </source>
</evidence>
<feature type="domain" description="Tryptophan synthase beta chain-like PALP" evidence="6">
    <location>
        <begin position="3"/>
        <end position="281"/>
    </location>
</feature>
<dbReference type="NCBIfam" id="TIGR01139">
    <property type="entry name" value="cysK"/>
    <property type="match status" value="1"/>
</dbReference>
<evidence type="ECO:0000259" key="6">
    <source>
        <dbReference type="Pfam" id="PF00291"/>
    </source>
</evidence>